<evidence type="ECO:0000313" key="4">
    <source>
        <dbReference type="Proteomes" id="UP001183390"/>
    </source>
</evidence>
<evidence type="ECO:0000256" key="1">
    <source>
        <dbReference type="SAM" id="MobiDB-lite"/>
    </source>
</evidence>
<keyword evidence="4" id="KW-1185">Reference proteome</keyword>
<dbReference type="InterPro" id="IPR036866">
    <property type="entry name" value="RibonucZ/Hydroxyglut_hydro"/>
</dbReference>
<dbReference type="PANTHER" id="PTHR23131">
    <property type="entry name" value="ENDORIBONUCLEASE LACTB2"/>
    <property type="match status" value="1"/>
</dbReference>
<evidence type="ECO:0000259" key="2">
    <source>
        <dbReference type="SMART" id="SM00849"/>
    </source>
</evidence>
<dbReference type="Proteomes" id="UP001183390">
    <property type="component" value="Unassembled WGS sequence"/>
</dbReference>
<reference evidence="4" key="1">
    <citation type="submission" date="2023-07" db="EMBL/GenBank/DDBJ databases">
        <title>30 novel species of actinomycetes from the DSMZ collection.</title>
        <authorList>
            <person name="Nouioui I."/>
        </authorList>
    </citation>
    <scope>NUCLEOTIDE SEQUENCE [LARGE SCALE GENOMIC DNA]</scope>
    <source>
        <strain evidence="4">DSM 44743</strain>
    </source>
</reference>
<sequence length="343" mass="37482">MPETPPVEDLGAGVWSLPVPIPGNPLGFTYVYVLTGSDGPVLIDTGWDHDDSWEALVKGLARIGHGIDEVRGAVLTHFHPDHTGLTGRLRAASDAWIAMHPADITVTERLRARDENEQRSDLADQMRSAGFPETDTAELLAGPRYSPPPVVPDLPLADGERVDLPGRDLRAVWTPGHTPGHLCLLLADGGRLFTGDHVLPRITPHVGQFPLTTDDGDPLGDFLASQRAIADLADAETLVCLPSHERRFTGLRTRAEEIMGHHEDRLREILDLLPDGTAATLWEITSGLTWRRPWADMSVRARHMAAAETSAHLRLSEERRLTTRIAGADRPRWAAVTGPNDPA</sequence>
<proteinExistence type="predicted"/>
<dbReference type="RefSeq" id="WP_311513682.1">
    <property type="nucleotide sequence ID" value="NZ_JAVREP010000018.1"/>
</dbReference>
<feature type="region of interest" description="Disordered" evidence="1">
    <location>
        <begin position="112"/>
        <end position="131"/>
    </location>
</feature>
<dbReference type="Pfam" id="PF00753">
    <property type="entry name" value="Lactamase_B"/>
    <property type="match status" value="1"/>
</dbReference>
<dbReference type="InterPro" id="IPR001279">
    <property type="entry name" value="Metallo-B-lactamas"/>
</dbReference>
<comment type="caution">
    <text evidence="3">The sequence shown here is derived from an EMBL/GenBank/DDBJ whole genome shotgun (WGS) entry which is preliminary data.</text>
</comment>
<feature type="domain" description="Metallo-beta-lactamase" evidence="2">
    <location>
        <begin position="28"/>
        <end position="244"/>
    </location>
</feature>
<evidence type="ECO:0000313" key="3">
    <source>
        <dbReference type="EMBL" id="MDT0331126.1"/>
    </source>
</evidence>
<accession>A0ABU2MEL3</accession>
<dbReference type="PANTHER" id="PTHR23131:SF4">
    <property type="entry name" value="METALLO-BETA-LACTAMASE SUPERFAMILY POTEIN"/>
    <property type="match status" value="1"/>
</dbReference>
<name>A0ABU2MEL3_9ACTN</name>
<organism evidence="3 4">
    <name type="scientific">Nocardiopsis lambiniae</name>
    <dbReference type="NCBI Taxonomy" id="3075539"/>
    <lineage>
        <taxon>Bacteria</taxon>
        <taxon>Bacillati</taxon>
        <taxon>Actinomycetota</taxon>
        <taxon>Actinomycetes</taxon>
        <taxon>Streptosporangiales</taxon>
        <taxon>Nocardiopsidaceae</taxon>
        <taxon>Nocardiopsis</taxon>
    </lineage>
</organism>
<feature type="compositionally biased region" description="Basic and acidic residues" evidence="1">
    <location>
        <begin position="112"/>
        <end position="124"/>
    </location>
</feature>
<protein>
    <submittedName>
        <fullName evidence="3">MBL fold metallo-hydrolase</fullName>
    </submittedName>
</protein>
<dbReference type="EMBL" id="JAVREP010000018">
    <property type="protein sequence ID" value="MDT0331126.1"/>
    <property type="molecule type" value="Genomic_DNA"/>
</dbReference>
<dbReference type="Gene3D" id="3.60.15.10">
    <property type="entry name" value="Ribonuclease Z/Hydroxyacylglutathione hydrolase-like"/>
    <property type="match status" value="1"/>
</dbReference>
<dbReference type="SMART" id="SM00849">
    <property type="entry name" value="Lactamase_B"/>
    <property type="match status" value="1"/>
</dbReference>
<gene>
    <name evidence="3" type="ORF">RM479_22155</name>
</gene>
<dbReference type="InterPro" id="IPR050662">
    <property type="entry name" value="Sec-metab_biosynth-thioest"/>
</dbReference>
<dbReference type="SUPFAM" id="SSF56281">
    <property type="entry name" value="Metallo-hydrolase/oxidoreductase"/>
    <property type="match status" value="1"/>
</dbReference>